<evidence type="ECO:0000313" key="4">
    <source>
        <dbReference type="Proteomes" id="UP000859505"/>
    </source>
</evidence>
<organism evidence="3 4">
    <name type="scientific">Aeromonas hydrophila</name>
    <dbReference type="NCBI Taxonomy" id="644"/>
    <lineage>
        <taxon>Bacteria</taxon>
        <taxon>Pseudomonadati</taxon>
        <taxon>Pseudomonadota</taxon>
        <taxon>Gammaproteobacteria</taxon>
        <taxon>Aeromonadales</taxon>
        <taxon>Aeromonadaceae</taxon>
        <taxon>Aeromonas</taxon>
    </lineage>
</organism>
<keyword evidence="1" id="KW-0460">Magnesium</keyword>
<accession>A0AAD3UBN7</accession>
<dbReference type="InterPro" id="IPR017696">
    <property type="entry name" value="Mo_hydrolase_YgfJ"/>
</dbReference>
<dbReference type="EC" id="2.7.7.76" evidence="3"/>
<keyword evidence="3" id="KW-0808">Transferase</keyword>
<sequence length="217" mass="24149">MGDEIAMATTDENRDAVSEKHWHSRERCDCLITAAGLSSRMGAWKLMLPYRQSTILDESLKNALVLCDRVILVVGHRADELIIRYANHPRIRLVHNHDYAQGLGSSIRAGLAACSSDHLFVSHGDLPCIPPEVYRTLWQARGDETLFPSYQGEAGHPVLLPKALARALAAAPAQGSVRRWLLAHPHRFVEVQSGAILQDVDTPERYQALLANEAFER</sequence>
<dbReference type="Gene3D" id="3.90.550.10">
    <property type="entry name" value="Spore Coat Polysaccharide Biosynthesis Protein SpsA, Chain A"/>
    <property type="match status" value="1"/>
</dbReference>
<dbReference type="EMBL" id="DACTUL010000019">
    <property type="protein sequence ID" value="HAT6344864.1"/>
    <property type="molecule type" value="Genomic_DNA"/>
</dbReference>
<dbReference type="GO" id="GO:0061602">
    <property type="term" value="F:molybdenum cofactor cytidylyltransferase activity"/>
    <property type="evidence" value="ECO:0007669"/>
    <property type="project" value="UniProtKB-EC"/>
</dbReference>
<feature type="domain" description="MobA-like NTP transferase" evidence="2">
    <location>
        <begin position="30"/>
        <end position="184"/>
    </location>
</feature>
<evidence type="ECO:0000256" key="1">
    <source>
        <dbReference type="ARBA" id="ARBA00022842"/>
    </source>
</evidence>
<dbReference type="SUPFAM" id="SSF53448">
    <property type="entry name" value="Nucleotide-diphospho-sugar transferases"/>
    <property type="match status" value="1"/>
</dbReference>
<evidence type="ECO:0000313" key="3">
    <source>
        <dbReference type="EMBL" id="HAT6344864.1"/>
    </source>
</evidence>
<dbReference type="Proteomes" id="UP000859505">
    <property type="component" value="Unassembled WGS sequence"/>
</dbReference>
<proteinExistence type="predicted"/>
<dbReference type="PANTHER" id="PTHR43777">
    <property type="entry name" value="MOLYBDENUM COFACTOR CYTIDYLYLTRANSFERASE"/>
    <property type="match status" value="1"/>
</dbReference>
<protein>
    <submittedName>
        <fullName evidence="3">Molybdenum cofactor cytidylyltransferase</fullName>
        <ecNumber evidence="3">2.7.7.76</ecNumber>
    </submittedName>
</protein>
<dbReference type="InterPro" id="IPR025877">
    <property type="entry name" value="MobA-like_NTP_Trfase"/>
</dbReference>
<dbReference type="Pfam" id="PF12804">
    <property type="entry name" value="NTP_transf_3"/>
    <property type="match status" value="1"/>
</dbReference>
<dbReference type="AlphaFoldDB" id="A0AAD3UBN7"/>
<gene>
    <name evidence="3" type="primary">mocA</name>
    <name evidence="3" type="ORF">JAJ28_002612</name>
</gene>
<name>A0AAD3UBN7_AERHY</name>
<dbReference type="NCBIfam" id="TIGR03310">
    <property type="entry name" value="matur_MocA_YgfJ"/>
    <property type="match status" value="1"/>
</dbReference>
<dbReference type="CDD" id="cd04182">
    <property type="entry name" value="GT_2_like_f"/>
    <property type="match status" value="1"/>
</dbReference>
<evidence type="ECO:0000259" key="2">
    <source>
        <dbReference type="Pfam" id="PF12804"/>
    </source>
</evidence>
<dbReference type="InterPro" id="IPR029044">
    <property type="entry name" value="Nucleotide-diphossugar_trans"/>
</dbReference>
<keyword evidence="3" id="KW-0548">Nucleotidyltransferase</keyword>
<comment type="caution">
    <text evidence="3">The sequence shown here is derived from an EMBL/GenBank/DDBJ whole genome shotgun (WGS) entry which is preliminary data.</text>
</comment>
<reference evidence="3" key="2">
    <citation type="submission" date="2020-01" db="EMBL/GenBank/DDBJ databases">
        <authorList>
            <consortium name="NCBI Pathogen Detection Project"/>
        </authorList>
    </citation>
    <scope>NUCLEOTIDE SEQUENCE</scope>
    <source>
        <strain evidence="3">OLC2673_Aeromonas</strain>
    </source>
</reference>
<dbReference type="PANTHER" id="PTHR43777:SF1">
    <property type="entry name" value="MOLYBDENUM COFACTOR CYTIDYLYLTRANSFERASE"/>
    <property type="match status" value="1"/>
</dbReference>
<reference evidence="3" key="1">
    <citation type="journal article" date="2018" name="Genome Biol.">
        <title>SKESA: strategic k-mer extension for scrupulous assemblies.</title>
        <authorList>
            <person name="Souvorov A."/>
            <person name="Agarwala R."/>
            <person name="Lipman D.J."/>
        </authorList>
    </citation>
    <scope>NUCLEOTIDE SEQUENCE</scope>
    <source>
        <strain evidence="3">OLC2673_Aeromonas</strain>
    </source>
</reference>